<name>A0AAV7JR59_9METZ</name>
<feature type="domain" description="RNA polymerase II assembly factor Rtp1 C-terminal" evidence="2">
    <location>
        <begin position="707"/>
        <end position="842"/>
    </location>
</feature>
<evidence type="ECO:0000313" key="6">
    <source>
        <dbReference type="Proteomes" id="UP001165289"/>
    </source>
</evidence>
<dbReference type="InterPro" id="IPR057407">
    <property type="entry name" value="HEAT_TANGO6"/>
</dbReference>
<dbReference type="Proteomes" id="UP001165289">
    <property type="component" value="Unassembled WGS sequence"/>
</dbReference>
<keyword evidence="6" id="KW-1185">Reference proteome</keyword>
<evidence type="ECO:0000259" key="4">
    <source>
        <dbReference type="Pfam" id="PF25267"/>
    </source>
</evidence>
<protein>
    <submittedName>
        <fullName evidence="5">Uncharacterized protein</fullName>
    </submittedName>
</protein>
<accession>A0AAV7JR59</accession>
<sequence length="999" mass="112977">MSSNSDNPYLDSKLISQAIEMLTNPLQREYVDEVSPDLAFFKTLQDTSINFTRFLNSNKSIKDEIDKSIVHNFLPLSCIAADNLKLIYYEYTSHLLRVSNFIAVDRNNKFINISLQNQITKLFQFIFSLCIVPFLVPGNGPPLSERSVTLKYLTKHKSKLTLATLTCHLIRCCDVILKQSYITYLVPHIRDVIASILQISYYNGCKESAYSIFADRCVWYRDRCSELLARFETPLVVSEIMVLQGLARQAEAKWVIKVTSQELSKILVGPLGIQSVLRGFLDVITKDLSSDIMDYTKLRVIANVIATCPGRNRDEYYTSVCDQLLNILHLRNESLKCDVITAGISVIEALVVNQPLCAEGMLLNKITLPLERITTDITADLIEDELTQTINDIHDVITRIPEWYKLIETWISKYISLLFHLYCFDVGKITSIRSVLYRIIGKYFLYTESEHCISFVEEALSYFHNRHMYPGDVGITLHHNLAISLGDEGSLQVTKGDSDNDVMIFLPELFLLLETSDKCVCYQSVLISLLCWLAELVESHEDYCTYCSGYREGVLYLVAQLLEERGEYILAELDTEPILQWITRIVLIHHGGIDKYYNLDEYNAGVFGGTSSLSMAFGSLTFLLSSSKEVSIEISRLLQELLPYLEEMGERFPDELLRAQSADLRICIATCGAVWSDLLATSSSTNKSVYATGNEDMTESTDKGSNFSEALSHSLDPMLPIRANGIQQLSKLIYKRDEEALSKADQLFKLFKENLRSEDSYLYLAAISGIASLSYVRPREVLSDISAQFAAFTQQATAPLIEEISNDKPNYKPTHTNTLNSVEFRIKLGEVLIRAARESGELFPHYGDVILRALLTGVRDRDPMVRASALSNLSECCVLLGYSLSKCVEEVVSCMEHLIPSEQDATVRCAAILVISRILDKPQEQILQIFGGGILRRSYQLLKLVHSSDPDLTTRTQAQSGIERLNRIMKQFLTPVTTGELRKNIYVLDKPPDVFDWKK</sequence>
<comment type="caution">
    <text evidence="5">The sequence shown here is derived from an EMBL/GenBank/DDBJ whole genome shotgun (WGS) entry which is preliminary data.</text>
</comment>
<dbReference type="InterPro" id="IPR057347">
    <property type="entry name" value="TANGO6_N"/>
</dbReference>
<dbReference type="Pfam" id="PF25267">
    <property type="entry name" value="TANGO6_N"/>
    <property type="match status" value="1"/>
</dbReference>
<dbReference type="SUPFAM" id="SSF48371">
    <property type="entry name" value="ARM repeat"/>
    <property type="match status" value="1"/>
</dbReference>
<organism evidence="5 6">
    <name type="scientific">Oopsacas minuta</name>
    <dbReference type="NCBI Taxonomy" id="111878"/>
    <lineage>
        <taxon>Eukaryota</taxon>
        <taxon>Metazoa</taxon>
        <taxon>Porifera</taxon>
        <taxon>Hexactinellida</taxon>
        <taxon>Hexasterophora</taxon>
        <taxon>Lyssacinosida</taxon>
        <taxon>Leucopsacidae</taxon>
        <taxon>Oopsacas</taxon>
    </lineage>
</organism>
<dbReference type="GO" id="GO:0009306">
    <property type="term" value="P:protein secretion"/>
    <property type="evidence" value="ECO:0007669"/>
    <property type="project" value="TreeGrafter"/>
</dbReference>
<comment type="similarity">
    <text evidence="1">Belongs to the Tango6 family.</text>
</comment>
<feature type="domain" description="TANGO6 HEAT repeat" evidence="3">
    <location>
        <begin position="268"/>
        <end position="501"/>
    </location>
</feature>
<gene>
    <name evidence="5" type="ORF">LOD99_5086</name>
</gene>
<reference evidence="5 6" key="1">
    <citation type="journal article" date="2023" name="BMC Biol.">
        <title>The compact genome of the sponge Oopsacas minuta (Hexactinellida) is lacking key metazoan core genes.</title>
        <authorList>
            <person name="Santini S."/>
            <person name="Schenkelaars Q."/>
            <person name="Jourda C."/>
            <person name="Duchesne M."/>
            <person name="Belahbib H."/>
            <person name="Rocher C."/>
            <person name="Selva M."/>
            <person name="Riesgo A."/>
            <person name="Vervoort M."/>
            <person name="Leys S.P."/>
            <person name="Kodjabachian L."/>
            <person name="Le Bivic A."/>
            <person name="Borchiellini C."/>
            <person name="Claverie J.M."/>
            <person name="Renard E."/>
        </authorList>
    </citation>
    <scope>NUCLEOTIDE SEQUENCE [LARGE SCALE GENOMIC DNA]</scope>
    <source>
        <strain evidence="5">SPO-2</strain>
    </source>
</reference>
<evidence type="ECO:0000313" key="5">
    <source>
        <dbReference type="EMBL" id="KAI6651478.1"/>
    </source>
</evidence>
<evidence type="ECO:0000259" key="2">
    <source>
        <dbReference type="Pfam" id="PF10363"/>
    </source>
</evidence>
<dbReference type="Pfam" id="PF23565">
    <property type="entry name" value="ARM_TANGO6"/>
    <property type="match status" value="1"/>
</dbReference>
<dbReference type="PANTHER" id="PTHR20959">
    <property type="entry name" value="TRANSPORT AND GOLGI ORGANIZATION PROTEIN 6 FAMILY MEMBER"/>
    <property type="match status" value="1"/>
</dbReference>
<feature type="domain" description="TANGO6 N-terminal" evidence="4">
    <location>
        <begin position="112"/>
        <end position="253"/>
    </location>
</feature>
<dbReference type="InterPro" id="IPR019451">
    <property type="entry name" value="Rtp1_C1"/>
</dbReference>
<dbReference type="InterPro" id="IPR016024">
    <property type="entry name" value="ARM-type_fold"/>
</dbReference>
<dbReference type="Gene3D" id="1.25.10.10">
    <property type="entry name" value="Leucine-rich Repeat Variant"/>
    <property type="match status" value="1"/>
</dbReference>
<evidence type="ECO:0000259" key="3">
    <source>
        <dbReference type="Pfam" id="PF23565"/>
    </source>
</evidence>
<dbReference type="InterPro" id="IPR039600">
    <property type="entry name" value="TANGO6/Rtp1"/>
</dbReference>
<evidence type="ECO:0000256" key="1">
    <source>
        <dbReference type="ARBA" id="ARBA00005724"/>
    </source>
</evidence>
<dbReference type="InterPro" id="IPR011989">
    <property type="entry name" value="ARM-like"/>
</dbReference>
<dbReference type="EMBL" id="JAKMXF010000303">
    <property type="protein sequence ID" value="KAI6651478.1"/>
    <property type="molecule type" value="Genomic_DNA"/>
</dbReference>
<dbReference type="Pfam" id="PF10363">
    <property type="entry name" value="RTP1_C1"/>
    <property type="match status" value="1"/>
</dbReference>
<proteinExistence type="inferred from homology"/>
<dbReference type="AlphaFoldDB" id="A0AAV7JR59"/>
<dbReference type="PANTHER" id="PTHR20959:SF1">
    <property type="entry name" value="TRANSPORT AND GOLGI ORGANIZATION PROTEIN 6 HOMOLOG"/>
    <property type="match status" value="1"/>
</dbReference>